<protein>
    <submittedName>
        <fullName evidence="1">Uncharacterized protein</fullName>
    </submittedName>
</protein>
<proteinExistence type="predicted"/>
<evidence type="ECO:0000313" key="1">
    <source>
        <dbReference type="EMBL" id="DAE10966.1"/>
    </source>
</evidence>
<accession>A0A8S5PV87</accession>
<sequence length="48" mass="5787">MCRHYPAKGVELKYVIIYMLQRKAAWSYDCAAFLFFKKSKIPLDYSYE</sequence>
<dbReference type="EMBL" id="BK015523">
    <property type="protein sequence ID" value="DAE10966.1"/>
    <property type="molecule type" value="Genomic_DNA"/>
</dbReference>
<reference evidence="1" key="1">
    <citation type="journal article" date="2021" name="Proc. Natl. Acad. Sci. U.S.A.">
        <title>A Catalog of Tens of Thousands of Viruses from Human Metagenomes Reveals Hidden Associations with Chronic Diseases.</title>
        <authorList>
            <person name="Tisza M.J."/>
            <person name="Buck C.B."/>
        </authorList>
    </citation>
    <scope>NUCLEOTIDE SEQUENCE</scope>
    <source>
        <strain evidence="1">CtPsO101</strain>
    </source>
</reference>
<name>A0A8S5PV87_9CAUD</name>
<organism evidence="1">
    <name type="scientific">Siphoviridae sp. ctPsO101</name>
    <dbReference type="NCBI Taxonomy" id="2825487"/>
    <lineage>
        <taxon>Viruses</taxon>
        <taxon>Duplodnaviria</taxon>
        <taxon>Heunggongvirae</taxon>
        <taxon>Uroviricota</taxon>
        <taxon>Caudoviricetes</taxon>
    </lineage>
</organism>